<organism evidence="2">
    <name type="scientific">Hexamita inflata</name>
    <dbReference type="NCBI Taxonomy" id="28002"/>
    <lineage>
        <taxon>Eukaryota</taxon>
        <taxon>Metamonada</taxon>
        <taxon>Diplomonadida</taxon>
        <taxon>Hexamitidae</taxon>
        <taxon>Hexamitinae</taxon>
        <taxon>Hexamita</taxon>
    </lineage>
</organism>
<gene>
    <name evidence="2" type="ORF">HINF_LOCUS13721</name>
    <name evidence="3" type="ORF">HINF_LOCUS74142</name>
</gene>
<keyword evidence="1" id="KW-0812">Transmembrane</keyword>
<reference evidence="3 4" key="2">
    <citation type="submission" date="2024-07" db="EMBL/GenBank/DDBJ databases">
        <authorList>
            <person name="Akdeniz Z."/>
        </authorList>
    </citation>
    <scope>NUCLEOTIDE SEQUENCE [LARGE SCALE GENOMIC DNA]</scope>
</reference>
<sequence length="126" mass="15122">MGTKYRCYSEPTKNKRYVCIDIQQHQQRLDFYQSIKKQCLTCIIVDVNSNYDIDSTMMNYVLLNISIVENLSVLLLKLLFYMQGSIFRPVSSHLNKFIKQWLWKRDRFNTYIPTGRLEILKPFKLI</sequence>
<evidence type="ECO:0000256" key="1">
    <source>
        <dbReference type="SAM" id="Phobius"/>
    </source>
</evidence>
<evidence type="ECO:0000313" key="2">
    <source>
        <dbReference type="EMBL" id="CAI9926076.1"/>
    </source>
</evidence>
<dbReference type="EMBL" id="CAXDID020000623">
    <property type="protein sequence ID" value="CAL6106979.1"/>
    <property type="molecule type" value="Genomic_DNA"/>
</dbReference>
<accession>A0AA86NWQ8</accession>
<comment type="caution">
    <text evidence="2">The sequence shown here is derived from an EMBL/GenBank/DDBJ whole genome shotgun (WGS) entry which is preliminary data.</text>
</comment>
<dbReference type="EMBL" id="CATOUU010000358">
    <property type="protein sequence ID" value="CAI9926076.1"/>
    <property type="molecule type" value="Genomic_DNA"/>
</dbReference>
<keyword evidence="4" id="KW-1185">Reference proteome</keyword>
<evidence type="ECO:0000313" key="4">
    <source>
        <dbReference type="Proteomes" id="UP001642409"/>
    </source>
</evidence>
<evidence type="ECO:0000313" key="3">
    <source>
        <dbReference type="EMBL" id="CAL6106979.1"/>
    </source>
</evidence>
<reference evidence="2" key="1">
    <citation type="submission" date="2023-06" db="EMBL/GenBank/DDBJ databases">
        <authorList>
            <person name="Kurt Z."/>
        </authorList>
    </citation>
    <scope>NUCLEOTIDE SEQUENCE</scope>
</reference>
<keyword evidence="1" id="KW-0472">Membrane</keyword>
<feature type="transmembrane region" description="Helical" evidence="1">
    <location>
        <begin position="60"/>
        <end position="80"/>
    </location>
</feature>
<proteinExistence type="predicted"/>
<dbReference type="AlphaFoldDB" id="A0AA86NWQ8"/>
<dbReference type="Proteomes" id="UP001642409">
    <property type="component" value="Unassembled WGS sequence"/>
</dbReference>
<protein>
    <submittedName>
        <fullName evidence="3">Hypothetical_protein</fullName>
    </submittedName>
</protein>
<name>A0AA86NWQ8_9EUKA</name>
<keyword evidence="1" id="KW-1133">Transmembrane helix</keyword>